<dbReference type="CDD" id="cd04791">
    <property type="entry name" value="LanC_SerThrkinase"/>
    <property type="match status" value="1"/>
</dbReference>
<dbReference type="InterPro" id="IPR058053">
    <property type="entry name" value="RamC_C"/>
</dbReference>
<dbReference type="InterPro" id="IPR007822">
    <property type="entry name" value="LANC-like"/>
</dbReference>
<organism evidence="8 9">
    <name type="scientific">Nonomuraea helvata</name>
    <dbReference type="NCBI Taxonomy" id="37484"/>
    <lineage>
        <taxon>Bacteria</taxon>
        <taxon>Bacillati</taxon>
        <taxon>Actinomycetota</taxon>
        <taxon>Actinomycetes</taxon>
        <taxon>Streptosporangiales</taxon>
        <taxon>Streptosporangiaceae</taxon>
        <taxon>Nonomuraea</taxon>
    </lineage>
</organism>
<evidence type="ECO:0000313" key="9">
    <source>
        <dbReference type="Proteomes" id="UP001589532"/>
    </source>
</evidence>
<keyword evidence="9" id="KW-1185">Reference proteome</keyword>
<evidence type="ECO:0000256" key="4">
    <source>
        <dbReference type="ARBA" id="ARBA00022741"/>
    </source>
</evidence>
<evidence type="ECO:0000313" key="8">
    <source>
        <dbReference type="EMBL" id="MFB9627926.1"/>
    </source>
</evidence>
<evidence type="ECO:0000256" key="2">
    <source>
        <dbReference type="ARBA" id="ARBA00022527"/>
    </source>
</evidence>
<evidence type="ECO:0000259" key="7">
    <source>
        <dbReference type="PROSITE" id="PS50011"/>
    </source>
</evidence>
<evidence type="ECO:0000256" key="3">
    <source>
        <dbReference type="ARBA" id="ARBA00022679"/>
    </source>
</evidence>
<keyword evidence="5" id="KW-0418">Kinase</keyword>
<protein>
    <recommendedName>
        <fullName evidence="1">non-specific serine/threonine protein kinase</fullName>
        <ecNumber evidence="1">2.7.11.1</ecNumber>
    </recommendedName>
</protein>
<dbReference type="Gene3D" id="1.10.510.10">
    <property type="entry name" value="Transferase(Phosphotransferase) domain 1"/>
    <property type="match status" value="1"/>
</dbReference>
<reference evidence="8 9" key="1">
    <citation type="submission" date="2024-09" db="EMBL/GenBank/DDBJ databases">
        <authorList>
            <person name="Sun Q."/>
            <person name="Mori K."/>
        </authorList>
    </citation>
    <scope>NUCLEOTIDE SEQUENCE [LARGE SCALE GENOMIC DNA]</scope>
    <source>
        <strain evidence="8 9">JCM 3143</strain>
    </source>
</reference>
<dbReference type="SMART" id="SM01260">
    <property type="entry name" value="LANC_like"/>
    <property type="match status" value="1"/>
</dbReference>
<dbReference type="SUPFAM" id="SSF158745">
    <property type="entry name" value="LanC-like"/>
    <property type="match status" value="1"/>
</dbReference>
<evidence type="ECO:0000256" key="5">
    <source>
        <dbReference type="ARBA" id="ARBA00022777"/>
    </source>
</evidence>
<dbReference type="InterPro" id="IPR000719">
    <property type="entry name" value="Prot_kinase_dom"/>
</dbReference>
<gene>
    <name evidence="8" type="primary">lanKC</name>
    <name evidence="8" type="ORF">ACFFSA_33000</name>
</gene>
<name>A0ABV5SBT6_9ACTN</name>
<feature type="domain" description="Protein kinase" evidence="7">
    <location>
        <begin position="225"/>
        <end position="526"/>
    </location>
</feature>
<dbReference type="EC" id="2.7.11.1" evidence="1"/>
<dbReference type="PROSITE" id="PS50011">
    <property type="entry name" value="PROTEIN_KINASE_DOM"/>
    <property type="match status" value="1"/>
</dbReference>
<dbReference type="InterPro" id="IPR053524">
    <property type="entry name" value="Aerial_hyphae_peptide-synth"/>
</dbReference>
<dbReference type="Proteomes" id="UP001589532">
    <property type="component" value="Unassembled WGS sequence"/>
</dbReference>
<dbReference type="Gene3D" id="1.50.10.10">
    <property type="match status" value="1"/>
</dbReference>
<dbReference type="SMART" id="SM00220">
    <property type="entry name" value="S_TKc"/>
    <property type="match status" value="1"/>
</dbReference>
<dbReference type="Pfam" id="PF00069">
    <property type="entry name" value="Pkinase"/>
    <property type="match status" value="1"/>
</dbReference>
<dbReference type="InterPro" id="IPR012341">
    <property type="entry name" value="6hp_glycosidase-like_sf"/>
</dbReference>
<keyword evidence="3" id="KW-0808">Transferase</keyword>
<dbReference type="PANTHER" id="PTHR43289:SF6">
    <property type="entry name" value="SERINE_THREONINE-PROTEIN KINASE NEKL-3"/>
    <property type="match status" value="1"/>
</dbReference>
<dbReference type="Pfam" id="PF25816">
    <property type="entry name" value="RamC_N"/>
    <property type="match status" value="1"/>
</dbReference>
<keyword evidence="6" id="KW-0067">ATP-binding</keyword>
<keyword evidence="2" id="KW-0723">Serine/threonine-protein kinase</keyword>
<dbReference type="Gene3D" id="1.50.10.20">
    <property type="match status" value="1"/>
</dbReference>
<dbReference type="InterPro" id="IPR057929">
    <property type="entry name" value="RamC_N"/>
</dbReference>
<comment type="caution">
    <text evidence="8">The sequence shown here is derived from an EMBL/GenBank/DDBJ whole genome shotgun (WGS) entry which is preliminary data.</text>
</comment>
<dbReference type="NCBIfam" id="NF038151">
    <property type="entry name" value="lanthi_synth_III"/>
    <property type="match status" value="1"/>
</dbReference>
<dbReference type="SUPFAM" id="SSF56112">
    <property type="entry name" value="Protein kinase-like (PK-like)"/>
    <property type="match status" value="1"/>
</dbReference>
<dbReference type="PANTHER" id="PTHR43289">
    <property type="entry name" value="MITOGEN-ACTIVATED PROTEIN KINASE KINASE KINASE 20-RELATED"/>
    <property type="match status" value="1"/>
</dbReference>
<accession>A0ABV5SBT6</accession>
<dbReference type="InterPro" id="IPR011009">
    <property type="entry name" value="Kinase-like_dom_sf"/>
</dbReference>
<evidence type="ECO:0000256" key="6">
    <source>
        <dbReference type="ARBA" id="ARBA00022840"/>
    </source>
</evidence>
<dbReference type="RefSeq" id="WP_344986945.1">
    <property type="nucleotide sequence ID" value="NZ_BAAAXV010000001.1"/>
</dbReference>
<proteinExistence type="predicted"/>
<keyword evidence="4" id="KW-0547">Nucleotide-binding</keyword>
<dbReference type="EMBL" id="JBHMBW010000037">
    <property type="protein sequence ID" value="MFB9627926.1"/>
    <property type="molecule type" value="Genomic_DNA"/>
</dbReference>
<evidence type="ECO:0000256" key="1">
    <source>
        <dbReference type="ARBA" id="ARBA00012513"/>
    </source>
</evidence>
<sequence length="844" mass="92129">MEFMRYMEHSPPGVPFYDVVDRGADHEFALTRQSPPPGWQRTENSEWAIYRAPAENLLKQGWKIHASATPENAEKILETVWDYCVPRQFSFKFLKSPRVLAARNGKYGERGSAGKFITVYPADDQQLEQILHELGPLLDGESGPYILSDLRWRSGPLYVRYGAFVERTVKGENGETVYCIEDPDGRLVPDVRGPSFRPPAWATLPACLEEAVADRNKGTLRDFPFRATKAFHFSNGGGVYYATDTRTGEAVVMKEARPLAGLDQQGRDAVARLEQEHWAMRKLEGLPWIPKVIDYRIGHEHYFLVREHVDGQPLAKEIDRRNPLMREHRAAGDFAAYAAWATKIIATVEEAVEAMHGRGVVFGDLHPANILIRPDDTIAFIDLEAATEASENATQPMAAPGFVAPPSYRGTAIDRYCLACLKIAFFLPMTPLLPWGTDKGDRLLKAITDHFPLPDGFAEQVRADLGPDAHWAPLVGLTAAPQPLSWPEAGPGAWPELRAGLAGGILAAATPERADRLYPGDISQFLGPYGGVNFAHGAAGVLWALRQADAEVPEEHLRWFADHARALKEAPPGFYDGWSGIAYALHELGLPDEARGHLDRVHGLKPEQAPVGGLYSGLPGVGLTLLHFAAETGAEELHEQAGTLAEWLIDHPLPPRGPVLPGLMHGGAGIALFLLRLYETSPDPLLLQHAEAALRRDLKVAGVGGPTPPMEAPWRAPVLAAGGAGLALVADLLVGHHPDPELIELRDELRRRVDNHVVTGAGLFNGRAGVVLTLANLTGAVRARHLNDLAWHAVARDGHIAFVGEQALRLSADLATGAAGVLFALRCALDDDRASLPFLRPRNL</sequence>